<dbReference type="RefSeq" id="WP_029720102.1">
    <property type="nucleotide sequence ID" value="NZ_JAJUIW010000025.1"/>
</dbReference>
<sequence>MLEWLVEWWDGAELWIVQLPYPLQVALVFAVLLPVCWGLARVIDHGIDGLIARLTWVRDAEPPLGNREGAESREDLA</sequence>
<keyword evidence="1" id="KW-1133">Transmembrane helix</keyword>
<organism evidence="2 3">
    <name type="scientific">Saccharopolyspora rectivirgula</name>
    <dbReference type="NCBI Taxonomy" id="28042"/>
    <lineage>
        <taxon>Bacteria</taxon>
        <taxon>Bacillati</taxon>
        <taxon>Actinomycetota</taxon>
        <taxon>Actinomycetes</taxon>
        <taxon>Pseudonocardiales</taxon>
        <taxon>Pseudonocardiaceae</taxon>
        <taxon>Saccharopolyspora</taxon>
    </lineage>
</organism>
<dbReference type="AlphaFoldDB" id="A0A073AYQ9"/>
<dbReference type="OrthoDB" id="4559844at2"/>
<protein>
    <submittedName>
        <fullName evidence="2">Uncharacterized protein</fullName>
    </submittedName>
</protein>
<evidence type="ECO:0000313" key="2">
    <source>
        <dbReference type="EMBL" id="KEI44182.1"/>
    </source>
</evidence>
<keyword evidence="1" id="KW-0472">Membrane</keyword>
<dbReference type="Proteomes" id="UP000031419">
    <property type="component" value="Unassembled WGS sequence"/>
</dbReference>
<dbReference type="STRING" id="28042.GU90_11975"/>
<feature type="transmembrane region" description="Helical" evidence="1">
    <location>
        <begin position="20"/>
        <end position="40"/>
    </location>
</feature>
<comment type="caution">
    <text evidence="2">The sequence shown here is derived from an EMBL/GenBank/DDBJ whole genome shotgun (WGS) entry which is preliminary data.</text>
</comment>
<accession>A0A073AYQ9</accession>
<evidence type="ECO:0000256" key="1">
    <source>
        <dbReference type="SAM" id="Phobius"/>
    </source>
</evidence>
<proteinExistence type="predicted"/>
<dbReference type="EMBL" id="JNVU01000029">
    <property type="protein sequence ID" value="KEI44182.1"/>
    <property type="molecule type" value="Genomic_DNA"/>
</dbReference>
<gene>
    <name evidence="2" type="ORF">GU90_11975</name>
</gene>
<reference evidence="2 3" key="1">
    <citation type="submission" date="2014-06" db="EMBL/GenBank/DDBJ databases">
        <title>Saccharopolyspora rectivirgula DSM-43113 Genome sequencing.</title>
        <authorList>
            <person name="Barrera C."/>
            <person name="Millon L."/>
            <person name="Rognon B."/>
            <person name="Zaugg C."/>
            <person name="Monod M."/>
        </authorList>
    </citation>
    <scope>NUCLEOTIDE SEQUENCE [LARGE SCALE GENOMIC DNA]</scope>
    <source>
        <strain evidence="2 3">DSM 43113</strain>
    </source>
</reference>
<evidence type="ECO:0000313" key="3">
    <source>
        <dbReference type="Proteomes" id="UP000031419"/>
    </source>
</evidence>
<keyword evidence="1" id="KW-0812">Transmembrane</keyword>
<name>A0A073AYQ9_9PSEU</name>
<keyword evidence="3" id="KW-1185">Reference proteome</keyword>